<gene>
    <name evidence="2" type="ORF">RKE40_15505</name>
</gene>
<dbReference type="RefSeq" id="WP_316019132.1">
    <property type="nucleotide sequence ID" value="NZ_JAWDID010000022.1"/>
</dbReference>
<dbReference type="PANTHER" id="PTHR30024:SF2">
    <property type="entry name" value="ABC TRANSPORTER SUBSTRATE-BINDING PROTEIN"/>
    <property type="match status" value="1"/>
</dbReference>
<dbReference type="EMBL" id="JAWDID010000022">
    <property type="protein sequence ID" value="MDU0341305.1"/>
    <property type="molecule type" value="Genomic_DNA"/>
</dbReference>
<name>A0ABU3S949_9HYPH</name>
<proteinExistence type="predicted"/>
<protein>
    <submittedName>
        <fullName evidence="2">ABC transporter substrate-binding protein</fullName>
    </submittedName>
</protein>
<comment type="caution">
    <text evidence="2">The sequence shown here is derived from an EMBL/GenBank/DDBJ whole genome shotgun (WGS) entry which is preliminary data.</text>
</comment>
<accession>A0ABU3S949</accession>
<evidence type="ECO:0000256" key="1">
    <source>
        <dbReference type="SAM" id="SignalP"/>
    </source>
</evidence>
<dbReference type="Proteomes" id="UP001254257">
    <property type="component" value="Unassembled WGS sequence"/>
</dbReference>
<feature type="chain" id="PRO_5047061599" evidence="1">
    <location>
        <begin position="24"/>
        <end position="335"/>
    </location>
</feature>
<dbReference type="SUPFAM" id="SSF53850">
    <property type="entry name" value="Periplasmic binding protein-like II"/>
    <property type="match status" value="1"/>
</dbReference>
<feature type="signal peptide" evidence="1">
    <location>
        <begin position="1"/>
        <end position="23"/>
    </location>
</feature>
<keyword evidence="1" id="KW-0732">Signal</keyword>
<keyword evidence="3" id="KW-1185">Reference proteome</keyword>
<sequence length="335" mass="36043">MKRIIGLAAAAGLALLATSQAHAEVKEIKAAQQYGLSSLPLMIMEDGKLVEKQAKALGLPELVVTWVKLGNPGAITEGLVSGGLDFGSGGVPSLLTLWSRTQGTAMEVKGAGAIVNMPMELLTTSPKVKSIRDFTEQDRIAVTTVRVSNQALLLQMAAAKEFGSENYAKLDPLTVSLPHPEATSTLLSGSGVISAHFSALPFQHQQKRDQRVHKVLSSYDVLGGPATNTAIYSTKRFRDANPKAYQAFVAGLQEAIEQINKDKRAAAATYQRMTGTKESVDDIYAMIAAPEVEMTFTPHQTMKMAGFMAETGRLKKAPKDWKELFFDNVHALPGS</sequence>
<organism evidence="2 3">
    <name type="scientific">Bosea rubneri</name>
    <dbReference type="NCBI Taxonomy" id="3075434"/>
    <lineage>
        <taxon>Bacteria</taxon>
        <taxon>Pseudomonadati</taxon>
        <taxon>Pseudomonadota</taxon>
        <taxon>Alphaproteobacteria</taxon>
        <taxon>Hyphomicrobiales</taxon>
        <taxon>Boseaceae</taxon>
        <taxon>Bosea</taxon>
    </lineage>
</organism>
<dbReference type="PANTHER" id="PTHR30024">
    <property type="entry name" value="ALIPHATIC SULFONATES-BINDING PROTEIN-RELATED"/>
    <property type="match status" value="1"/>
</dbReference>
<dbReference type="Gene3D" id="3.40.190.10">
    <property type="entry name" value="Periplasmic binding protein-like II"/>
    <property type="match status" value="2"/>
</dbReference>
<evidence type="ECO:0000313" key="2">
    <source>
        <dbReference type="EMBL" id="MDU0341305.1"/>
    </source>
</evidence>
<evidence type="ECO:0000313" key="3">
    <source>
        <dbReference type="Proteomes" id="UP001254257"/>
    </source>
</evidence>
<reference evidence="2 3" key="1">
    <citation type="submission" date="2023-09" db="EMBL/GenBank/DDBJ databases">
        <title>Whole genome shotgun sequencing (WGS) of Bosea sp. ZW T0_25, isolated from stored onions (Allium cepa).</title>
        <authorList>
            <person name="Stoll D.A."/>
            <person name="Huch M."/>
        </authorList>
    </citation>
    <scope>NUCLEOTIDE SEQUENCE [LARGE SCALE GENOMIC DNA]</scope>
    <source>
        <strain evidence="2 3">ZW T0_25</strain>
    </source>
</reference>